<feature type="region of interest" description="Disordered" evidence="1">
    <location>
        <begin position="1"/>
        <end position="52"/>
    </location>
</feature>
<dbReference type="EMBL" id="BAAAOA010000016">
    <property type="protein sequence ID" value="GAA1757335.1"/>
    <property type="molecule type" value="Genomic_DNA"/>
</dbReference>
<gene>
    <name evidence="2" type="ORF">GCM10009767_15830</name>
</gene>
<reference evidence="2 3" key="1">
    <citation type="journal article" date="2019" name="Int. J. Syst. Evol. Microbiol.">
        <title>The Global Catalogue of Microorganisms (GCM) 10K type strain sequencing project: providing services to taxonomists for standard genome sequencing and annotation.</title>
        <authorList>
            <consortium name="The Broad Institute Genomics Platform"/>
            <consortium name="The Broad Institute Genome Sequencing Center for Infectious Disease"/>
            <person name="Wu L."/>
            <person name="Ma J."/>
        </authorList>
    </citation>
    <scope>NUCLEOTIDE SEQUENCE [LARGE SCALE GENOMIC DNA]</scope>
    <source>
        <strain evidence="2 3">JCM 14735</strain>
    </source>
</reference>
<dbReference type="Pfam" id="PF13834">
    <property type="entry name" value="DUF4193"/>
    <property type="match status" value="1"/>
</dbReference>
<evidence type="ECO:0000256" key="1">
    <source>
        <dbReference type="SAM" id="MobiDB-lite"/>
    </source>
</evidence>
<dbReference type="Proteomes" id="UP001501204">
    <property type="component" value="Unassembled WGS sequence"/>
</dbReference>
<evidence type="ECO:0000313" key="3">
    <source>
        <dbReference type="Proteomes" id="UP001501204"/>
    </source>
</evidence>
<accession>A0ABN2KIU1</accession>
<name>A0ABN2KIU1_9MICC</name>
<dbReference type="RefSeq" id="WP_344121350.1">
    <property type="nucleotide sequence ID" value="NZ_BAAAOA010000016.1"/>
</dbReference>
<dbReference type="InterPro" id="IPR025242">
    <property type="entry name" value="DUF4193"/>
</dbReference>
<protein>
    <submittedName>
        <fullName evidence="2">DUF4193 domain-containing protein</fullName>
    </submittedName>
</protein>
<comment type="caution">
    <text evidence="2">The sequence shown here is derived from an EMBL/GenBank/DDBJ whole genome shotgun (WGS) entry which is preliminary data.</text>
</comment>
<sequence>MATDYDAPRTNPDEEPANESLETTRARGQGTIQVPEIDDADTAEGIDLPGADLSGEELTIQVIPEGEDEFVCDSCFLVRHRSQLARTEGGHQYCSDCES</sequence>
<evidence type="ECO:0000313" key="2">
    <source>
        <dbReference type="EMBL" id="GAA1757335.1"/>
    </source>
</evidence>
<organism evidence="2 3">
    <name type="scientific">Kocuria aegyptia</name>
    <dbReference type="NCBI Taxonomy" id="330943"/>
    <lineage>
        <taxon>Bacteria</taxon>
        <taxon>Bacillati</taxon>
        <taxon>Actinomycetota</taxon>
        <taxon>Actinomycetes</taxon>
        <taxon>Micrococcales</taxon>
        <taxon>Micrococcaceae</taxon>
        <taxon>Kocuria</taxon>
    </lineage>
</organism>
<keyword evidence="3" id="KW-1185">Reference proteome</keyword>
<proteinExistence type="predicted"/>